<dbReference type="Pfam" id="PF13489">
    <property type="entry name" value="Methyltransf_23"/>
    <property type="match status" value="1"/>
</dbReference>
<dbReference type="GO" id="GO:0022857">
    <property type="term" value="F:transmembrane transporter activity"/>
    <property type="evidence" value="ECO:0007669"/>
    <property type="project" value="InterPro"/>
</dbReference>
<dbReference type="Gene3D" id="3.40.50.150">
    <property type="entry name" value="Vaccinia Virus protein VP39"/>
    <property type="match status" value="1"/>
</dbReference>
<proteinExistence type="inferred from homology"/>
<dbReference type="GO" id="GO:0052735">
    <property type="term" value="F:tRNA (cytidine-3-)-methyltransferase activity"/>
    <property type="evidence" value="ECO:0007669"/>
    <property type="project" value="TreeGrafter"/>
</dbReference>
<sequence>VDGRFRVRQKGILLVGAGREPSWAVKRDVLLGVTCSAVRAHVGVGQAEPESGGGGEVAAAGTELMFPAALVMTRPQDGVMITAALVPSDVPPAAEPLVQTLIVWEPRSSRQRMAARSSSILKRASGPSAWGSPIGAVASFASYLIAESVFPSGDSANFGVTLAEKFGLLFLSYISNVFARKWQILSALEAGRLKTIGRWSLPQSGSVFQESVMVPAMAILQMVTPGLLRRPVLRAGAYVAGGVTDVKPIAGSPLVDGLTSNIFINMTVPASVRCGRCDFRRTSFRGVLGISADSAGWYGAVSRRHLYQEYSGGAQGGQPVGQLRNPAFDAIAVELHQELLVPARLCAMLFSCVSCASVGGGLYYRCFHRGVCMTDRRFSEIRRRGRVSSILFAGSVMVRLGQRQALGDCLWINNIALIGSGLATAAIPFCSTFLPMVVCACVYGLFISAWVSLRTILVVELMGLERLTNAFGLLLLFQGFGIVVGPPLSSAIDELDPTGHFSLSFYTAGALLVLSGLLGVPLRALSHWEAGRKTHKAASAGRKSTGLHCSILISSSQPIETDGQQQQLGEQKLEGLVEEEACEMAAPATGRSCSGAASANPTTPSPAAQSEAVAAACGSRPSGFGGRFLTDESRVFEQNAWDNAACSPAEEAALAASVEAKAAQKMPADEAQKLDEEAASNWDKFYSLHRDRFFKDRHWLLTEFDELRTAGRVLEVGCGAGNSALPLLQAAAASAEDAAGASGGRGLQRLFACDFSPRAVQLLAESPECQRDDRRVQAAACWSSCVPFVWDVANEELPASVTPQLQPGSLDAVLLVFVLSAMPPDQMSAAVSRLTPLLRPGGSLLFRDYGRLDLAQTRLPAGRCIADHLYARGDGTRVYFFSEPDCHRLFGEEAGLVRRQLLTDRRLIVNRGQAAEDVQS</sequence>
<dbReference type="InterPro" id="IPR029063">
    <property type="entry name" value="SAM-dependent_MTases_sf"/>
</dbReference>
<dbReference type="Pfam" id="PF07690">
    <property type="entry name" value="MFS_1"/>
    <property type="match status" value="1"/>
</dbReference>
<keyword evidence="5" id="KW-0812">Transmembrane</keyword>
<evidence type="ECO:0000313" key="6">
    <source>
        <dbReference type="Proteomes" id="UP000095280"/>
    </source>
</evidence>
<keyword evidence="6" id="KW-1185">Reference proteome</keyword>
<dbReference type="Gene3D" id="1.20.1250.20">
    <property type="entry name" value="MFS general substrate transporter like domains"/>
    <property type="match status" value="1"/>
</dbReference>
<name>A0A1I8IZ11_9PLAT</name>
<feature type="transmembrane region" description="Helical" evidence="5">
    <location>
        <begin position="341"/>
        <end position="364"/>
    </location>
</feature>
<dbReference type="InterPro" id="IPR026113">
    <property type="entry name" value="METTL2/6/8-like"/>
</dbReference>
<keyword evidence="2" id="KW-0489">Methyltransferase</keyword>
<feature type="transmembrane region" description="Helical" evidence="5">
    <location>
        <begin position="422"/>
        <end position="446"/>
    </location>
</feature>
<feature type="transmembrane region" description="Helical" evidence="5">
    <location>
        <begin position="467"/>
        <end position="485"/>
    </location>
</feature>
<evidence type="ECO:0000256" key="4">
    <source>
        <dbReference type="SAM" id="MobiDB-lite"/>
    </source>
</evidence>
<protein>
    <submittedName>
        <fullName evidence="7">MFS domain-containing protein</fullName>
    </submittedName>
</protein>
<keyword evidence="5" id="KW-0472">Membrane</keyword>
<dbReference type="Proteomes" id="UP000095280">
    <property type="component" value="Unplaced"/>
</dbReference>
<dbReference type="GO" id="GO:0032259">
    <property type="term" value="P:methylation"/>
    <property type="evidence" value="ECO:0007669"/>
    <property type="project" value="UniProtKB-KW"/>
</dbReference>
<keyword evidence="5" id="KW-1133">Transmembrane helix</keyword>
<evidence type="ECO:0000256" key="5">
    <source>
        <dbReference type="SAM" id="Phobius"/>
    </source>
</evidence>
<organism evidence="6 7">
    <name type="scientific">Macrostomum lignano</name>
    <dbReference type="NCBI Taxonomy" id="282301"/>
    <lineage>
        <taxon>Eukaryota</taxon>
        <taxon>Metazoa</taxon>
        <taxon>Spiralia</taxon>
        <taxon>Lophotrochozoa</taxon>
        <taxon>Platyhelminthes</taxon>
        <taxon>Rhabditophora</taxon>
        <taxon>Macrostomorpha</taxon>
        <taxon>Macrostomida</taxon>
        <taxon>Macrostomidae</taxon>
        <taxon>Macrostomum</taxon>
    </lineage>
</organism>
<reference evidence="7" key="1">
    <citation type="submission" date="2016-11" db="UniProtKB">
        <authorList>
            <consortium name="WormBaseParasite"/>
        </authorList>
    </citation>
    <scope>IDENTIFICATION</scope>
</reference>
<feature type="compositionally biased region" description="Low complexity" evidence="4">
    <location>
        <begin position="596"/>
        <end position="614"/>
    </location>
</feature>
<evidence type="ECO:0000256" key="3">
    <source>
        <dbReference type="ARBA" id="ARBA00022679"/>
    </source>
</evidence>
<evidence type="ECO:0000256" key="1">
    <source>
        <dbReference type="ARBA" id="ARBA00009725"/>
    </source>
</evidence>
<dbReference type="InterPro" id="IPR036259">
    <property type="entry name" value="MFS_trans_sf"/>
</dbReference>
<accession>A0A1I8IZ11</accession>
<dbReference type="AlphaFoldDB" id="A0A1I8IZ11"/>
<evidence type="ECO:0000256" key="2">
    <source>
        <dbReference type="ARBA" id="ARBA00022603"/>
    </source>
</evidence>
<comment type="similarity">
    <text evidence="1">Belongs to the methyltransferase superfamily. METL family.</text>
</comment>
<evidence type="ECO:0000313" key="7">
    <source>
        <dbReference type="WBParaSite" id="maker-uti_cns_0036896-snap-gene-0.2-mRNA-1"/>
    </source>
</evidence>
<dbReference type="CDD" id="cd02440">
    <property type="entry name" value="AdoMet_MTases"/>
    <property type="match status" value="1"/>
</dbReference>
<dbReference type="InterPro" id="IPR011701">
    <property type="entry name" value="MFS"/>
</dbReference>
<dbReference type="SUPFAM" id="SSF53335">
    <property type="entry name" value="S-adenosyl-L-methionine-dependent methyltransferases"/>
    <property type="match status" value="1"/>
</dbReference>
<feature type="transmembrane region" description="Helical" evidence="5">
    <location>
        <begin position="505"/>
        <end position="525"/>
    </location>
</feature>
<dbReference type="WBParaSite" id="maker-uti_cns_0036896-snap-gene-0.2-mRNA-1">
    <property type="protein sequence ID" value="maker-uti_cns_0036896-snap-gene-0.2-mRNA-1"/>
    <property type="gene ID" value="maker-uti_cns_0036896-snap-gene-0.2"/>
</dbReference>
<keyword evidence="3" id="KW-0808">Transferase</keyword>
<feature type="region of interest" description="Disordered" evidence="4">
    <location>
        <begin position="590"/>
        <end position="614"/>
    </location>
</feature>
<dbReference type="PANTHER" id="PTHR22809:SF11">
    <property type="entry name" value="TRNA N(3)-METHYLCYTIDINE METHYLTRANSFERASE METTL2"/>
    <property type="match status" value="1"/>
</dbReference>
<dbReference type="PANTHER" id="PTHR22809">
    <property type="entry name" value="METHYLTRANSFERASE-RELATED"/>
    <property type="match status" value="1"/>
</dbReference>
<dbReference type="SUPFAM" id="SSF103473">
    <property type="entry name" value="MFS general substrate transporter"/>
    <property type="match status" value="1"/>
</dbReference>